<reference evidence="15" key="1">
    <citation type="submission" date="2025-08" db="UniProtKB">
        <authorList>
            <consortium name="Ensembl"/>
        </authorList>
    </citation>
    <scope>IDENTIFICATION</scope>
</reference>
<evidence type="ECO:0000256" key="13">
    <source>
        <dbReference type="SAM" id="Phobius"/>
    </source>
</evidence>
<keyword evidence="6 13" id="KW-0472">Membrane</keyword>
<name>A0A8C5QAI8_9ANUR</name>
<feature type="domain" description="G-protein coupled receptors family 1 profile" evidence="14">
    <location>
        <begin position="34"/>
        <end position="289"/>
    </location>
</feature>
<protein>
    <recommendedName>
        <fullName evidence="12">Putative P2Y purinoceptor 10</fullName>
    </recommendedName>
</protein>
<evidence type="ECO:0000256" key="1">
    <source>
        <dbReference type="ARBA" id="ARBA00004651"/>
    </source>
</evidence>
<dbReference type="InterPro" id="IPR017452">
    <property type="entry name" value="GPCR_Rhodpsn_7TM"/>
</dbReference>
<gene>
    <name evidence="15" type="primary">P2RY10</name>
</gene>
<dbReference type="PRINTS" id="PR00237">
    <property type="entry name" value="GPCRRHODOPSN"/>
</dbReference>
<dbReference type="PROSITE" id="PS50262">
    <property type="entry name" value="G_PROTEIN_RECEP_F1_2"/>
    <property type="match status" value="1"/>
</dbReference>
<evidence type="ECO:0000256" key="2">
    <source>
        <dbReference type="ARBA" id="ARBA00022475"/>
    </source>
</evidence>
<feature type="transmembrane region" description="Helical" evidence="13">
    <location>
        <begin position="131"/>
        <end position="153"/>
    </location>
</feature>
<feature type="transmembrane region" description="Helical" evidence="13">
    <location>
        <begin position="20"/>
        <end position="43"/>
    </location>
</feature>
<evidence type="ECO:0000256" key="12">
    <source>
        <dbReference type="ARBA" id="ARBA00073510"/>
    </source>
</evidence>
<keyword evidence="7" id="KW-1015">Disulfide bond</keyword>
<feature type="transmembrane region" description="Helical" evidence="13">
    <location>
        <begin position="224"/>
        <end position="250"/>
    </location>
</feature>
<dbReference type="GeneTree" id="ENSGT01040000240444"/>
<keyword evidence="2" id="KW-1003">Cell membrane</keyword>
<dbReference type="Pfam" id="PF00001">
    <property type="entry name" value="7tm_1"/>
    <property type="match status" value="1"/>
</dbReference>
<reference evidence="15" key="2">
    <citation type="submission" date="2025-09" db="UniProtKB">
        <authorList>
            <consortium name="Ensembl"/>
        </authorList>
    </citation>
    <scope>IDENTIFICATION</scope>
</reference>
<evidence type="ECO:0000256" key="9">
    <source>
        <dbReference type="ARBA" id="ARBA00023180"/>
    </source>
</evidence>
<dbReference type="SUPFAM" id="SSF81321">
    <property type="entry name" value="Family A G protein-coupled receptor-like"/>
    <property type="match status" value="1"/>
</dbReference>
<accession>A0A8C5QAI8</accession>
<evidence type="ECO:0000256" key="3">
    <source>
        <dbReference type="ARBA" id="ARBA00022692"/>
    </source>
</evidence>
<evidence type="ECO:0000256" key="6">
    <source>
        <dbReference type="ARBA" id="ARBA00023136"/>
    </source>
</evidence>
<feature type="transmembrane region" description="Helical" evidence="13">
    <location>
        <begin position="270"/>
        <end position="291"/>
    </location>
</feature>
<dbReference type="Ensembl" id="ENSLLET00000036526.1">
    <property type="protein sequence ID" value="ENSLLEP00000035186.1"/>
    <property type="gene ID" value="ENSLLEG00000022270.1"/>
</dbReference>
<keyword evidence="8" id="KW-0675">Receptor</keyword>
<evidence type="ECO:0000256" key="8">
    <source>
        <dbReference type="ARBA" id="ARBA00023170"/>
    </source>
</evidence>
<evidence type="ECO:0000256" key="11">
    <source>
        <dbReference type="ARBA" id="ARBA00056731"/>
    </source>
</evidence>
<evidence type="ECO:0000256" key="7">
    <source>
        <dbReference type="ARBA" id="ARBA00023157"/>
    </source>
</evidence>
<evidence type="ECO:0000313" key="16">
    <source>
        <dbReference type="Proteomes" id="UP000694569"/>
    </source>
</evidence>
<dbReference type="FunFam" id="1.20.1070.10:FF:000146">
    <property type="entry name" value="putative P2Y purinoceptor 10 isoform X1"/>
    <property type="match status" value="1"/>
</dbReference>
<evidence type="ECO:0000256" key="4">
    <source>
        <dbReference type="ARBA" id="ARBA00022989"/>
    </source>
</evidence>
<keyword evidence="9" id="KW-0325">Glycoprotein</keyword>
<keyword evidence="3 13" id="KW-0812">Transmembrane</keyword>
<dbReference type="GO" id="GO:0035025">
    <property type="term" value="P:positive regulation of Rho protein signal transduction"/>
    <property type="evidence" value="ECO:0007669"/>
    <property type="project" value="TreeGrafter"/>
</dbReference>
<dbReference type="GO" id="GO:0007200">
    <property type="term" value="P:phospholipase C-activating G protein-coupled receptor signaling pathway"/>
    <property type="evidence" value="ECO:0007669"/>
    <property type="project" value="TreeGrafter"/>
</dbReference>
<dbReference type="Gene3D" id="1.20.1070.10">
    <property type="entry name" value="Rhodopsin 7-helix transmembrane proteins"/>
    <property type="match status" value="1"/>
</dbReference>
<dbReference type="GO" id="GO:0004930">
    <property type="term" value="F:G protein-coupled receptor activity"/>
    <property type="evidence" value="ECO:0007669"/>
    <property type="project" value="UniProtKB-KW"/>
</dbReference>
<feature type="transmembrane region" description="Helical" evidence="13">
    <location>
        <begin position="98"/>
        <end position="119"/>
    </location>
</feature>
<feature type="transmembrane region" description="Helical" evidence="13">
    <location>
        <begin position="55"/>
        <end position="78"/>
    </location>
</feature>
<dbReference type="AlphaFoldDB" id="A0A8C5QAI8"/>
<feature type="transmembrane region" description="Helical" evidence="13">
    <location>
        <begin position="179"/>
        <end position="203"/>
    </location>
</feature>
<evidence type="ECO:0000313" key="15">
    <source>
        <dbReference type="Ensembl" id="ENSLLEP00000035186.1"/>
    </source>
</evidence>
<organism evidence="15 16">
    <name type="scientific">Leptobrachium leishanense</name>
    <name type="common">Leishan spiny toad</name>
    <dbReference type="NCBI Taxonomy" id="445787"/>
    <lineage>
        <taxon>Eukaryota</taxon>
        <taxon>Metazoa</taxon>
        <taxon>Chordata</taxon>
        <taxon>Craniata</taxon>
        <taxon>Vertebrata</taxon>
        <taxon>Euteleostomi</taxon>
        <taxon>Amphibia</taxon>
        <taxon>Batrachia</taxon>
        <taxon>Anura</taxon>
        <taxon>Pelobatoidea</taxon>
        <taxon>Megophryidae</taxon>
        <taxon>Leptobrachium</taxon>
    </lineage>
</organism>
<dbReference type="PANTHER" id="PTHR24232">
    <property type="entry name" value="G-PROTEIN COUPLED RECEPTOR"/>
    <property type="match status" value="1"/>
</dbReference>
<evidence type="ECO:0000256" key="5">
    <source>
        <dbReference type="ARBA" id="ARBA00023040"/>
    </source>
</evidence>
<evidence type="ECO:0000259" key="14">
    <source>
        <dbReference type="PROSITE" id="PS50262"/>
    </source>
</evidence>
<evidence type="ECO:0000256" key="10">
    <source>
        <dbReference type="ARBA" id="ARBA00023224"/>
    </source>
</evidence>
<keyword evidence="10" id="KW-0807">Transducer</keyword>
<keyword evidence="16" id="KW-1185">Reference proteome</keyword>
<proteinExistence type="predicted"/>
<dbReference type="GO" id="GO:0005886">
    <property type="term" value="C:plasma membrane"/>
    <property type="evidence" value="ECO:0007669"/>
    <property type="project" value="UniProtKB-SubCell"/>
</dbReference>
<keyword evidence="4 13" id="KW-1133">Transmembrane helix</keyword>
<comment type="function">
    <text evidence="11">Putative receptor for purines coupled to G-proteins.</text>
</comment>
<dbReference type="OrthoDB" id="9435792at2759"/>
<comment type="subcellular location">
    <subcellularLocation>
        <location evidence="1">Cell membrane</location>
        <topology evidence="1">Multi-pass membrane protein</topology>
    </subcellularLocation>
</comment>
<dbReference type="Proteomes" id="UP000694569">
    <property type="component" value="Unplaced"/>
</dbReference>
<dbReference type="InterPro" id="IPR000276">
    <property type="entry name" value="GPCR_Rhodpsn"/>
</dbReference>
<dbReference type="PRINTS" id="PR01157">
    <property type="entry name" value="P2YPURNOCPTR"/>
</dbReference>
<sequence>MRNDKMTNCTSGPDYQSLLYSTTYIIIFIPGLFANSVALWVLCRFVNKKNKAIIFMINLALADLSHVLSLPLRIYYYLTHVWPFKKFLCLLCFYLKYLNMYASIMFLVLISIQRCMFTINPFKAKDWKRRYDIAISCTVWIVIGAACLPFPLFRSSDFNNSSTACFADLGMKTMNVAPALSMIILAELAGFVIPVIMIAYCTLKTKAQLQHNVLQLQNINEKRKALRMVITCAVVFFICFAPYHVNFFFFMLVNFKVIENCTMHKVILTFHPYSLCLASINCCLDPILYYFSASEFKNEVVRHGSSVIRVRLMSRESASSVKS</sequence>
<dbReference type="PANTHER" id="PTHR24232:SF6">
    <property type="entry name" value="PURINERGIC RECEPTOR P2Y, G-PROTEIN COUPLED 10B"/>
    <property type="match status" value="1"/>
</dbReference>
<keyword evidence="5" id="KW-0297">G-protein coupled receptor</keyword>